<gene>
    <name evidence="3" type="ORF">SASPL_146975</name>
</gene>
<organism evidence="3">
    <name type="scientific">Salvia splendens</name>
    <name type="common">Scarlet sage</name>
    <dbReference type="NCBI Taxonomy" id="180675"/>
    <lineage>
        <taxon>Eukaryota</taxon>
        <taxon>Viridiplantae</taxon>
        <taxon>Streptophyta</taxon>
        <taxon>Embryophyta</taxon>
        <taxon>Tracheophyta</taxon>
        <taxon>Spermatophyta</taxon>
        <taxon>Magnoliopsida</taxon>
        <taxon>eudicotyledons</taxon>
        <taxon>Gunneridae</taxon>
        <taxon>Pentapetalae</taxon>
        <taxon>asterids</taxon>
        <taxon>lamiids</taxon>
        <taxon>Lamiales</taxon>
        <taxon>Lamiaceae</taxon>
        <taxon>Nepetoideae</taxon>
        <taxon>Mentheae</taxon>
        <taxon>Salviinae</taxon>
        <taxon>Salvia</taxon>
        <taxon>Salvia subgen. Calosphace</taxon>
        <taxon>core Calosphace</taxon>
    </lineage>
</organism>
<dbReference type="Proteomes" id="UP000298416">
    <property type="component" value="Unassembled WGS sequence"/>
</dbReference>
<feature type="region of interest" description="Disordered" evidence="1">
    <location>
        <begin position="1"/>
        <end position="60"/>
    </location>
</feature>
<protein>
    <recommendedName>
        <fullName evidence="2">Reverse transcriptase Ty1/copia-type domain-containing protein</fullName>
    </recommendedName>
</protein>
<reference evidence="3" key="1">
    <citation type="submission" date="2018-01" db="EMBL/GenBank/DDBJ databases">
        <authorList>
            <person name="Mao J.F."/>
        </authorList>
    </citation>
    <scope>NUCLEOTIDE SEQUENCE</scope>
    <source>
        <strain evidence="3">Huo1</strain>
        <tissue evidence="3">Leaf</tissue>
    </source>
</reference>
<dbReference type="EMBL" id="PNBA02000018">
    <property type="protein sequence ID" value="KAG6392750.1"/>
    <property type="molecule type" value="Genomic_DNA"/>
</dbReference>
<dbReference type="SUPFAM" id="SSF56672">
    <property type="entry name" value="DNA/RNA polymerases"/>
    <property type="match status" value="1"/>
</dbReference>
<keyword evidence="4" id="KW-1185">Reference proteome</keyword>
<evidence type="ECO:0000256" key="1">
    <source>
        <dbReference type="SAM" id="MobiDB-lite"/>
    </source>
</evidence>
<feature type="compositionally biased region" description="Low complexity" evidence="1">
    <location>
        <begin position="43"/>
        <end position="54"/>
    </location>
</feature>
<reference evidence="3" key="2">
    <citation type="submission" date="2020-08" db="EMBL/GenBank/DDBJ databases">
        <title>Plant Genome Project.</title>
        <authorList>
            <person name="Zhang R.-G."/>
        </authorList>
    </citation>
    <scope>NUCLEOTIDE SEQUENCE</scope>
    <source>
        <strain evidence="3">Huo1</strain>
        <tissue evidence="3">Leaf</tissue>
    </source>
</reference>
<dbReference type="InterPro" id="IPR013103">
    <property type="entry name" value="RVT_2"/>
</dbReference>
<name>A0A8X8WDR7_SALSN</name>
<dbReference type="AlphaFoldDB" id="A0A8X8WDR7"/>
<feature type="domain" description="Reverse transcriptase Ty1/copia-type" evidence="2">
    <location>
        <begin position="82"/>
        <end position="192"/>
    </location>
</feature>
<dbReference type="CDD" id="cd09272">
    <property type="entry name" value="RNase_HI_RT_Ty1"/>
    <property type="match status" value="1"/>
</dbReference>
<evidence type="ECO:0000313" key="4">
    <source>
        <dbReference type="Proteomes" id="UP000298416"/>
    </source>
</evidence>
<proteinExistence type="predicted"/>
<sequence length="292" mass="33411">MISRDVEFDEEGVWDFGSNNDTTSIPPFGDPRIDEQIREEQQEQTTPPASPATSVGGSLPSFLNERATQRAQSLDEVYEDTEMINKYLEDNGFTKCPHEHALYVKRKGNDILIVCLYVDDLIFTGNNPSMFEEFKKAMTEEFKMTDIGLMAYYLGVEVKQLEDRVFITQEHYAKEILKKFKMEDCKPINTPVDCGVKLSKNDKGEKMSKKQLIVTLSTCEAKYVAATFSVCHAIWLRSLLAELGWSQKEPTTICVDNKSAIALSKNPVFHNRSKHIDTHFHYIREYVANQKI</sequence>
<evidence type="ECO:0000313" key="3">
    <source>
        <dbReference type="EMBL" id="KAG6392750.1"/>
    </source>
</evidence>
<dbReference type="InterPro" id="IPR043502">
    <property type="entry name" value="DNA/RNA_pol_sf"/>
</dbReference>
<dbReference type="Pfam" id="PF07727">
    <property type="entry name" value="RVT_2"/>
    <property type="match status" value="1"/>
</dbReference>
<evidence type="ECO:0000259" key="2">
    <source>
        <dbReference type="Pfam" id="PF07727"/>
    </source>
</evidence>
<dbReference type="PANTHER" id="PTHR11439">
    <property type="entry name" value="GAG-POL-RELATED RETROTRANSPOSON"/>
    <property type="match status" value="1"/>
</dbReference>
<accession>A0A8X8WDR7</accession>
<dbReference type="PANTHER" id="PTHR11439:SF517">
    <property type="entry name" value="CYSTEINE-RICH RLK (RECEPTOR-LIKE PROTEIN KINASE) 8"/>
    <property type="match status" value="1"/>
</dbReference>
<comment type="caution">
    <text evidence="3">The sequence shown here is derived from an EMBL/GenBank/DDBJ whole genome shotgun (WGS) entry which is preliminary data.</text>
</comment>
<feature type="compositionally biased region" description="Basic and acidic residues" evidence="1">
    <location>
        <begin position="31"/>
        <end position="41"/>
    </location>
</feature>